<evidence type="ECO:0000256" key="13">
    <source>
        <dbReference type="ARBA" id="ARBA00023136"/>
    </source>
</evidence>
<evidence type="ECO:0000256" key="6">
    <source>
        <dbReference type="ARBA" id="ARBA00022692"/>
    </source>
</evidence>
<dbReference type="SFLD" id="SFLDF00027">
    <property type="entry name" value="p-type_atpase"/>
    <property type="match status" value="1"/>
</dbReference>
<feature type="transmembrane region" description="Helical" evidence="14">
    <location>
        <begin position="116"/>
        <end position="134"/>
    </location>
</feature>
<evidence type="ECO:0000256" key="12">
    <source>
        <dbReference type="ARBA" id="ARBA00023065"/>
    </source>
</evidence>
<dbReference type="InterPro" id="IPR059000">
    <property type="entry name" value="ATPase_P-type_domA"/>
</dbReference>
<dbReference type="CDD" id="cd00371">
    <property type="entry name" value="HMA"/>
    <property type="match status" value="1"/>
</dbReference>
<keyword evidence="17" id="KW-1185">Reference proteome</keyword>
<dbReference type="Pfam" id="PF00702">
    <property type="entry name" value="Hydrolase"/>
    <property type="match status" value="1"/>
</dbReference>
<feature type="transmembrane region" description="Helical" evidence="14">
    <location>
        <begin position="180"/>
        <end position="196"/>
    </location>
</feature>
<dbReference type="InterPro" id="IPR018303">
    <property type="entry name" value="ATPase_P-typ_P_site"/>
</dbReference>
<dbReference type="EMBL" id="AAEW02000011">
    <property type="protein sequence ID" value="EAT15379.1"/>
    <property type="molecule type" value="Genomic_DNA"/>
</dbReference>
<evidence type="ECO:0000259" key="15">
    <source>
        <dbReference type="PROSITE" id="PS50846"/>
    </source>
</evidence>
<gene>
    <name evidence="16" type="ORF">Dace_1043</name>
</gene>
<organism evidence="16 17">
    <name type="scientific">Desulfuromonas acetoxidans (strain DSM 684 / 11070)</name>
    <dbReference type="NCBI Taxonomy" id="281689"/>
    <lineage>
        <taxon>Bacteria</taxon>
        <taxon>Pseudomonadati</taxon>
        <taxon>Thermodesulfobacteriota</taxon>
        <taxon>Desulfuromonadia</taxon>
        <taxon>Desulfuromonadales</taxon>
        <taxon>Desulfuromonadaceae</taxon>
        <taxon>Desulfuromonas</taxon>
    </lineage>
</organism>
<dbReference type="SUPFAM" id="SSF56784">
    <property type="entry name" value="HAD-like"/>
    <property type="match status" value="1"/>
</dbReference>
<feature type="transmembrane region" description="Helical" evidence="14">
    <location>
        <begin position="367"/>
        <end position="391"/>
    </location>
</feature>
<dbReference type="PRINTS" id="PR00941">
    <property type="entry name" value="CDATPASE"/>
</dbReference>
<evidence type="ECO:0000313" key="17">
    <source>
        <dbReference type="Proteomes" id="UP000005695"/>
    </source>
</evidence>
<dbReference type="GO" id="GO:0043682">
    <property type="term" value="F:P-type divalent copper transporter activity"/>
    <property type="evidence" value="ECO:0007669"/>
    <property type="project" value="TreeGrafter"/>
</dbReference>
<keyword evidence="13 14" id="KW-0472">Membrane</keyword>
<comment type="caution">
    <text evidence="16">The sequence shown here is derived from an EMBL/GenBank/DDBJ whole genome shotgun (WGS) entry which is preliminary data.</text>
</comment>
<evidence type="ECO:0000256" key="7">
    <source>
        <dbReference type="ARBA" id="ARBA00022723"/>
    </source>
</evidence>
<evidence type="ECO:0000256" key="1">
    <source>
        <dbReference type="ARBA" id="ARBA00004651"/>
    </source>
</evidence>
<dbReference type="RefSeq" id="WP_006001051.1">
    <property type="nucleotide sequence ID" value="NZ_AAEW02000011.1"/>
</dbReference>
<dbReference type="InterPro" id="IPR023299">
    <property type="entry name" value="ATPase_P-typ_cyto_dom_N"/>
</dbReference>
<keyword evidence="12" id="KW-0406">Ion transport</keyword>
<dbReference type="EC" id="7.2.2.8" evidence="3"/>
<evidence type="ECO:0000256" key="9">
    <source>
        <dbReference type="ARBA" id="ARBA00022840"/>
    </source>
</evidence>
<protein>
    <recommendedName>
        <fullName evidence="3">P-type Cu(+) transporter</fullName>
        <ecNumber evidence="3">7.2.2.8</ecNumber>
    </recommendedName>
</protein>
<keyword evidence="8 14" id="KW-0547">Nucleotide-binding</keyword>
<dbReference type="InterPro" id="IPR036412">
    <property type="entry name" value="HAD-like_sf"/>
</dbReference>
<dbReference type="Gene3D" id="3.40.1110.10">
    <property type="entry name" value="Calcium-transporting ATPase, cytoplasmic domain N"/>
    <property type="match status" value="1"/>
</dbReference>
<dbReference type="InterPro" id="IPR017969">
    <property type="entry name" value="Heavy-metal-associated_CS"/>
</dbReference>
<evidence type="ECO:0000256" key="4">
    <source>
        <dbReference type="ARBA" id="ARBA00022448"/>
    </source>
</evidence>
<proteinExistence type="inferred from homology"/>
<dbReference type="CDD" id="cd02094">
    <property type="entry name" value="P-type_ATPase_Cu-like"/>
    <property type="match status" value="1"/>
</dbReference>
<evidence type="ECO:0000256" key="5">
    <source>
        <dbReference type="ARBA" id="ARBA00022475"/>
    </source>
</evidence>
<dbReference type="FunFam" id="2.70.150.10:FF:000020">
    <property type="entry name" value="Copper-exporting P-type ATPase A"/>
    <property type="match status" value="1"/>
</dbReference>
<dbReference type="InterPro" id="IPR001757">
    <property type="entry name" value="P_typ_ATPase"/>
</dbReference>
<dbReference type="InterPro" id="IPR044492">
    <property type="entry name" value="P_typ_ATPase_HD_dom"/>
</dbReference>
<dbReference type="InterPro" id="IPR023214">
    <property type="entry name" value="HAD_sf"/>
</dbReference>
<evidence type="ECO:0000256" key="3">
    <source>
        <dbReference type="ARBA" id="ARBA00012517"/>
    </source>
</evidence>
<dbReference type="InterPro" id="IPR006121">
    <property type="entry name" value="HMA_dom"/>
</dbReference>
<accession>Q1JYN6</accession>
<dbReference type="PROSITE" id="PS01047">
    <property type="entry name" value="HMA_1"/>
    <property type="match status" value="1"/>
</dbReference>
<dbReference type="NCBIfam" id="TIGR01525">
    <property type="entry name" value="ATPase-IB_hvy"/>
    <property type="match status" value="1"/>
</dbReference>
<dbReference type="InterPro" id="IPR036163">
    <property type="entry name" value="HMA_dom_sf"/>
</dbReference>
<feature type="transmembrane region" description="Helical" evidence="14">
    <location>
        <begin position="155"/>
        <end position="174"/>
    </location>
</feature>
<dbReference type="GO" id="GO:0140581">
    <property type="term" value="F:P-type monovalent copper transporter activity"/>
    <property type="evidence" value="ECO:0007669"/>
    <property type="project" value="UniProtKB-EC"/>
</dbReference>
<sequence length="734" mass="79241">MTSTEIQLAISGMSCANCAQTIEKGLNALDAVDSAQVNFASEIVTIHYDGKHLSVDDLIEKIESLGFHATRDLEQSDQSDTQNEKKYFIVGIAFTLPLFLLSMSRDFGIIGPWSHALWVNWLFLLLATPVQFYTGSGFYTGAWRSLQNRSANMDVLVVMGSTIAYLYSLVVLLFPASGDHVYFETSAVIITLIKLGKLLEARTKGKTGAAIRKLMDLRPKKALRLTDDKEQEVEIRDVIQGDRLRIYPGQTIPVDGTVVKGESAVDESMLSGEALPVDKQINDRVTAGTINQHGLLEMVAEKVGKDTVLSQIIQLVQEAQGSKAPIQALADRVAAIFVPTVLLIAITVFILWWSIGGEFVPAMVRLIAVLIIACPCALGLATPTALMAGIGKASEQGILFKNGTAIETAATIRQMIFDKTGTITEGKPALTDILPLNTQSQEEILKLAASIEQGSEHPLGQALIQKAKQQQLELIAVNNFAARSGWGVEGVLDNTHYQLGKPNWFNQRLTETIRQKLTALQKEGKTAMILADTTEVLGIVALSDPIKTDSAAAITRLKDQGLSVTMLTGDHHDTAQAIAKQSGIDDIVAEVLPVDKASVVIDKQHTAPVAMVGDGINDAPALARADIGMAMGSGTDIAMESADVILVSGSLSRAPIAIEISRQTMATIRQNLFWAFIYNVALIPTAAGVFMLFPAVPDILRHFHPMLAAVAMSLSSVTVVSNSLRLYHKRLKTA</sequence>
<comment type="subcellular location">
    <subcellularLocation>
        <location evidence="1">Cell membrane</location>
        <topology evidence="1">Multi-pass membrane protein</topology>
    </subcellularLocation>
</comment>
<keyword evidence="10" id="KW-1278">Translocase</keyword>
<keyword evidence="9 14" id="KW-0067">ATP-binding</keyword>
<dbReference type="InterPro" id="IPR027256">
    <property type="entry name" value="P-typ_ATPase_IB"/>
</dbReference>
<dbReference type="Pfam" id="PF00122">
    <property type="entry name" value="E1-E2_ATPase"/>
    <property type="match status" value="1"/>
</dbReference>
<dbReference type="SFLD" id="SFLDG00002">
    <property type="entry name" value="C1.7:_P-type_atpase_like"/>
    <property type="match status" value="1"/>
</dbReference>
<dbReference type="PANTHER" id="PTHR43520:SF8">
    <property type="entry name" value="P-TYPE CU(+) TRANSPORTER"/>
    <property type="match status" value="1"/>
</dbReference>
<dbReference type="NCBIfam" id="TIGR01511">
    <property type="entry name" value="ATPase-IB1_Cu"/>
    <property type="match status" value="1"/>
</dbReference>
<dbReference type="Gene3D" id="3.30.70.100">
    <property type="match status" value="1"/>
</dbReference>
<feature type="transmembrane region" description="Helical" evidence="14">
    <location>
        <begin position="87"/>
        <end position="104"/>
    </location>
</feature>
<dbReference type="GO" id="GO:0005524">
    <property type="term" value="F:ATP binding"/>
    <property type="evidence" value="ECO:0007669"/>
    <property type="project" value="UniProtKB-UniRule"/>
</dbReference>
<dbReference type="Gene3D" id="3.40.50.1000">
    <property type="entry name" value="HAD superfamily/HAD-like"/>
    <property type="match status" value="1"/>
</dbReference>
<keyword evidence="4" id="KW-0813">Transport</keyword>
<dbReference type="PRINTS" id="PR00119">
    <property type="entry name" value="CATATPASE"/>
</dbReference>
<dbReference type="GO" id="GO:0005507">
    <property type="term" value="F:copper ion binding"/>
    <property type="evidence" value="ECO:0007669"/>
    <property type="project" value="TreeGrafter"/>
</dbReference>
<dbReference type="InterPro" id="IPR023298">
    <property type="entry name" value="ATPase_P-typ_TM_dom_sf"/>
</dbReference>
<dbReference type="Gene3D" id="2.70.150.10">
    <property type="entry name" value="Calcium-transporting ATPase, cytoplasmic transduction domain A"/>
    <property type="match status" value="1"/>
</dbReference>
<dbReference type="FunFam" id="3.30.70.100:FF:000005">
    <property type="entry name" value="Copper-exporting P-type ATPase A"/>
    <property type="match status" value="1"/>
</dbReference>
<dbReference type="GO" id="GO:0060003">
    <property type="term" value="P:copper ion export"/>
    <property type="evidence" value="ECO:0007669"/>
    <property type="project" value="UniProtKB-ARBA"/>
</dbReference>
<dbReference type="GO" id="GO:0016887">
    <property type="term" value="F:ATP hydrolysis activity"/>
    <property type="evidence" value="ECO:0007669"/>
    <property type="project" value="InterPro"/>
</dbReference>
<dbReference type="Proteomes" id="UP000005695">
    <property type="component" value="Unassembled WGS sequence"/>
</dbReference>
<evidence type="ECO:0000256" key="11">
    <source>
        <dbReference type="ARBA" id="ARBA00022989"/>
    </source>
</evidence>
<evidence type="ECO:0000256" key="10">
    <source>
        <dbReference type="ARBA" id="ARBA00022967"/>
    </source>
</evidence>
<feature type="domain" description="HMA" evidence="15">
    <location>
        <begin position="4"/>
        <end position="70"/>
    </location>
</feature>
<feature type="transmembrane region" description="Helical" evidence="14">
    <location>
        <begin position="672"/>
        <end position="693"/>
    </location>
</feature>
<dbReference type="OrthoDB" id="9759222at2"/>
<name>Q1JYN6_DESA6</name>
<evidence type="ECO:0000256" key="14">
    <source>
        <dbReference type="RuleBase" id="RU362081"/>
    </source>
</evidence>
<dbReference type="SFLD" id="SFLDS00003">
    <property type="entry name" value="Haloacid_Dehalogenase"/>
    <property type="match status" value="1"/>
</dbReference>
<keyword evidence="6 14" id="KW-0812">Transmembrane</keyword>
<dbReference type="GO" id="GO:0055070">
    <property type="term" value="P:copper ion homeostasis"/>
    <property type="evidence" value="ECO:0007669"/>
    <property type="project" value="TreeGrafter"/>
</dbReference>
<dbReference type="SUPFAM" id="SSF81665">
    <property type="entry name" value="Calcium ATPase, transmembrane domain M"/>
    <property type="match status" value="1"/>
</dbReference>
<dbReference type="NCBIfam" id="TIGR01494">
    <property type="entry name" value="ATPase_P-type"/>
    <property type="match status" value="1"/>
</dbReference>
<reference evidence="16" key="2">
    <citation type="submission" date="2006-05" db="EMBL/GenBank/DDBJ databases">
        <title>Sequencing of the draft genome and assembly of Desulfuromonas acetoxidans DSM 684.</title>
        <authorList>
            <consortium name="US DOE Joint Genome Institute (JGI-PGF)"/>
            <person name="Copeland A."/>
            <person name="Lucas S."/>
            <person name="Lapidus A."/>
            <person name="Barry K."/>
            <person name="Detter J.C."/>
            <person name="Glavina del Rio T."/>
            <person name="Hammon N."/>
            <person name="Israni S."/>
            <person name="Dalin E."/>
            <person name="Tice H."/>
            <person name="Bruce D."/>
            <person name="Pitluck S."/>
            <person name="Richardson P."/>
        </authorList>
    </citation>
    <scope>NUCLEOTIDE SEQUENCE [LARGE SCALE GENOMIC DNA]</scope>
    <source>
        <strain evidence="16">DSM 684</strain>
    </source>
</reference>
<keyword evidence="11 14" id="KW-1133">Transmembrane helix</keyword>
<evidence type="ECO:0000313" key="16">
    <source>
        <dbReference type="EMBL" id="EAT15379.1"/>
    </source>
</evidence>
<dbReference type="AlphaFoldDB" id="Q1JYN6"/>
<evidence type="ECO:0000256" key="8">
    <source>
        <dbReference type="ARBA" id="ARBA00022741"/>
    </source>
</evidence>
<evidence type="ECO:0000256" key="2">
    <source>
        <dbReference type="ARBA" id="ARBA00006024"/>
    </source>
</evidence>
<dbReference type="InterPro" id="IPR008250">
    <property type="entry name" value="ATPase_P-typ_transduc_dom_A_sf"/>
</dbReference>
<dbReference type="PROSITE" id="PS50846">
    <property type="entry name" value="HMA_2"/>
    <property type="match status" value="1"/>
</dbReference>
<dbReference type="SUPFAM" id="SSF55008">
    <property type="entry name" value="HMA, heavy metal-associated domain"/>
    <property type="match status" value="1"/>
</dbReference>
<dbReference type="PROSITE" id="PS00154">
    <property type="entry name" value="ATPASE_E1_E2"/>
    <property type="match status" value="1"/>
</dbReference>
<comment type="similarity">
    <text evidence="2 14">Belongs to the cation transport ATPase (P-type) (TC 3.A.3) family. Type IB subfamily.</text>
</comment>
<reference evidence="16" key="1">
    <citation type="submission" date="2006-05" db="EMBL/GenBank/DDBJ databases">
        <title>Annotation of the draft genome assembly of Desulfuromonas acetoxidans DSM 684.</title>
        <authorList>
            <consortium name="US DOE Joint Genome Institute (JGI-ORNL)"/>
            <person name="Larimer F."/>
            <person name="Land M."/>
            <person name="Hauser L."/>
        </authorList>
    </citation>
    <scope>NUCLEOTIDE SEQUENCE [LARGE SCALE GENOMIC DNA]</scope>
    <source>
        <strain evidence="16">DSM 684</strain>
    </source>
</reference>
<dbReference type="PANTHER" id="PTHR43520">
    <property type="entry name" value="ATP7, ISOFORM B"/>
    <property type="match status" value="1"/>
</dbReference>
<dbReference type="SUPFAM" id="SSF81653">
    <property type="entry name" value="Calcium ATPase, transduction domain A"/>
    <property type="match status" value="1"/>
</dbReference>
<feature type="transmembrane region" description="Helical" evidence="14">
    <location>
        <begin position="333"/>
        <end position="355"/>
    </location>
</feature>
<feature type="transmembrane region" description="Helical" evidence="14">
    <location>
        <begin position="705"/>
        <end position="727"/>
    </location>
</feature>
<dbReference type="Pfam" id="PF00403">
    <property type="entry name" value="HMA"/>
    <property type="match status" value="1"/>
</dbReference>
<dbReference type="GO" id="GO:0005886">
    <property type="term" value="C:plasma membrane"/>
    <property type="evidence" value="ECO:0007669"/>
    <property type="project" value="UniProtKB-SubCell"/>
</dbReference>
<keyword evidence="7 14" id="KW-0479">Metal-binding</keyword>
<keyword evidence="5 14" id="KW-1003">Cell membrane</keyword>